<evidence type="ECO:0000313" key="1">
    <source>
        <dbReference type="EMBL" id="KAF2569426.1"/>
    </source>
</evidence>
<reference evidence="1" key="1">
    <citation type="submission" date="2019-12" db="EMBL/GenBank/DDBJ databases">
        <title>Genome sequencing and annotation of Brassica cretica.</title>
        <authorList>
            <person name="Studholme D.J."/>
            <person name="Sarris P.F."/>
        </authorList>
    </citation>
    <scope>NUCLEOTIDE SEQUENCE</scope>
    <source>
        <strain evidence="1">PFS-001/15</strain>
        <tissue evidence="1">Leaf</tissue>
    </source>
</reference>
<organism evidence="1 2">
    <name type="scientific">Brassica cretica</name>
    <name type="common">Mustard</name>
    <dbReference type="NCBI Taxonomy" id="69181"/>
    <lineage>
        <taxon>Eukaryota</taxon>
        <taxon>Viridiplantae</taxon>
        <taxon>Streptophyta</taxon>
        <taxon>Embryophyta</taxon>
        <taxon>Tracheophyta</taxon>
        <taxon>Spermatophyta</taxon>
        <taxon>Magnoliopsida</taxon>
        <taxon>eudicotyledons</taxon>
        <taxon>Gunneridae</taxon>
        <taxon>Pentapetalae</taxon>
        <taxon>rosids</taxon>
        <taxon>malvids</taxon>
        <taxon>Brassicales</taxon>
        <taxon>Brassicaceae</taxon>
        <taxon>Brassiceae</taxon>
        <taxon>Brassica</taxon>
    </lineage>
</organism>
<comment type="caution">
    <text evidence="1">The sequence shown here is derived from an EMBL/GenBank/DDBJ whole genome shotgun (WGS) entry which is preliminary data.</text>
</comment>
<accession>A0A8S9IJJ1</accession>
<sequence>MLAKKMLRAWASGGSGKWWELWVKGVGGGFGSGLLGMGVGGPRGHGENGSRRLALSVTVPEVGFQPSSRVGESMSSDTNETVRRVQILNDKRGANGLTMTCLNSWKDEIKPPLFRHSSTTLPLSLVISPRQ</sequence>
<name>A0A8S9IJJ1_BRACR</name>
<evidence type="ECO:0000313" key="2">
    <source>
        <dbReference type="Proteomes" id="UP000712281"/>
    </source>
</evidence>
<proteinExistence type="predicted"/>
<dbReference type="Proteomes" id="UP000712281">
    <property type="component" value="Unassembled WGS sequence"/>
</dbReference>
<protein>
    <submittedName>
        <fullName evidence="1">Uncharacterized protein</fullName>
    </submittedName>
</protein>
<dbReference type="AlphaFoldDB" id="A0A8S9IJJ1"/>
<dbReference type="EMBL" id="QGKW02001911">
    <property type="protein sequence ID" value="KAF2569426.1"/>
    <property type="molecule type" value="Genomic_DNA"/>
</dbReference>
<gene>
    <name evidence="1" type="ORF">F2Q68_00025914</name>
</gene>